<proteinExistence type="predicted"/>
<gene>
    <name evidence="2" type="ORF">KO481_14195</name>
    <name evidence="3" type="ORF">KO481_28715</name>
</gene>
<dbReference type="InterPro" id="IPR053832">
    <property type="entry name" value="DUF6924"/>
</dbReference>
<comment type="caution">
    <text evidence="2">The sequence shown here is derived from an EMBL/GenBank/DDBJ whole genome shotgun (WGS) entry which is preliminary data.</text>
</comment>
<keyword evidence="2" id="KW-0378">Hydrolase</keyword>
<evidence type="ECO:0000313" key="2">
    <source>
        <dbReference type="EMBL" id="MBU3062668.1"/>
    </source>
</evidence>
<dbReference type="EMBL" id="JAHKNI010000011">
    <property type="protein sequence ID" value="MBU3065498.1"/>
    <property type="molecule type" value="Genomic_DNA"/>
</dbReference>
<evidence type="ECO:0000313" key="3">
    <source>
        <dbReference type="EMBL" id="MBU3065498.1"/>
    </source>
</evidence>
<sequence length="144" mass="16220">MIIQRETQMSLVVRTDFSDEQAWEACRSAIEKSAVEAIGHPDNFVEFVDNPEYRDITVQQFLDELPEGDEDENDTYVMLADQQTMTNADYPVLVLDLFDAGRGTTARVASSELWEVVGNLDNANMDVRDYADAAGEDGVFRNFP</sequence>
<evidence type="ECO:0000313" key="4">
    <source>
        <dbReference type="Proteomes" id="UP000733379"/>
    </source>
</evidence>
<dbReference type="GO" id="GO:0016787">
    <property type="term" value="F:hydrolase activity"/>
    <property type="evidence" value="ECO:0007669"/>
    <property type="project" value="UniProtKB-KW"/>
</dbReference>
<keyword evidence="4" id="KW-1185">Reference proteome</keyword>
<accession>A0ABS6B087</accession>
<organism evidence="2 4">
    <name type="scientific">Nocardia albiluteola</name>
    <dbReference type="NCBI Taxonomy" id="2842303"/>
    <lineage>
        <taxon>Bacteria</taxon>
        <taxon>Bacillati</taxon>
        <taxon>Actinomycetota</taxon>
        <taxon>Actinomycetes</taxon>
        <taxon>Mycobacteriales</taxon>
        <taxon>Nocardiaceae</taxon>
        <taxon>Nocardia</taxon>
    </lineage>
</organism>
<feature type="domain" description="DUF6924" evidence="1">
    <location>
        <begin position="10"/>
        <end position="143"/>
    </location>
</feature>
<protein>
    <submittedName>
        <fullName evidence="2">Alpha/beta hydrolase family protein</fullName>
    </submittedName>
</protein>
<dbReference type="EMBL" id="JAHKNI010000004">
    <property type="protein sequence ID" value="MBU3062668.1"/>
    <property type="molecule type" value="Genomic_DNA"/>
</dbReference>
<dbReference type="RefSeq" id="WP_215917576.1">
    <property type="nucleotide sequence ID" value="NZ_JAHKNI010000004.1"/>
</dbReference>
<reference evidence="2 4" key="1">
    <citation type="submission" date="2021-06" db="EMBL/GenBank/DDBJ databases">
        <title>Actinomycetes sequencing.</title>
        <authorList>
            <person name="Shan Q."/>
        </authorList>
    </citation>
    <scope>NUCLEOTIDE SEQUENCE [LARGE SCALE GENOMIC DNA]</scope>
    <source>
        <strain evidence="2 4">NEAU-G5</strain>
    </source>
</reference>
<evidence type="ECO:0000259" key="1">
    <source>
        <dbReference type="Pfam" id="PF21962"/>
    </source>
</evidence>
<dbReference type="Proteomes" id="UP000733379">
    <property type="component" value="Unassembled WGS sequence"/>
</dbReference>
<name>A0ABS6B087_9NOCA</name>
<dbReference type="Pfam" id="PF21962">
    <property type="entry name" value="DUF6924"/>
    <property type="match status" value="1"/>
</dbReference>